<organism evidence="2 3">
    <name type="scientific">Argiope bruennichi</name>
    <name type="common">Wasp spider</name>
    <name type="synonym">Aranea bruennichi</name>
    <dbReference type="NCBI Taxonomy" id="94029"/>
    <lineage>
        <taxon>Eukaryota</taxon>
        <taxon>Metazoa</taxon>
        <taxon>Ecdysozoa</taxon>
        <taxon>Arthropoda</taxon>
        <taxon>Chelicerata</taxon>
        <taxon>Arachnida</taxon>
        <taxon>Araneae</taxon>
        <taxon>Araneomorphae</taxon>
        <taxon>Entelegynae</taxon>
        <taxon>Araneoidea</taxon>
        <taxon>Araneidae</taxon>
        <taxon>Argiope</taxon>
    </lineage>
</organism>
<comment type="caution">
    <text evidence="2">The sequence shown here is derived from an EMBL/GenBank/DDBJ whole genome shotgun (WGS) entry which is preliminary data.</text>
</comment>
<reference evidence="2" key="2">
    <citation type="submission" date="2020-06" db="EMBL/GenBank/DDBJ databases">
        <authorList>
            <person name="Sheffer M."/>
        </authorList>
    </citation>
    <scope>NUCLEOTIDE SEQUENCE</scope>
</reference>
<accession>A0A8T0EMH2</accession>
<dbReference type="SUPFAM" id="SSF56219">
    <property type="entry name" value="DNase I-like"/>
    <property type="match status" value="1"/>
</dbReference>
<dbReference type="Gene3D" id="3.60.10.10">
    <property type="entry name" value="Endonuclease/exonuclease/phosphatase"/>
    <property type="match status" value="1"/>
</dbReference>
<evidence type="ECO:0000313" key="2">
    <source>
        <dbReference type="EMBL" id="KAF8777062.1"/>
    </source>
</evidence>
<dbReference type="PANTHER" id="PTHR33273">
    <property type="entry name" value="DOMAIN-CONTAINING PROTEIN, PUTATIVE-RELATED"/>
    <property type="match status" value="1"/>
</dbReference>
<feature type="domain" description="Endonuclease/exonuclease/phosphatase" evidence="1">
    <location>
        <begin position="2"/>
        <end position="80"/>
    </location>
</feature>
<reference evidence="2" key="1">
    <citation type="journal article" date="2020" name="bioRxiv">
        <title>Chromosome-level reference genome of the European wasp spider Argiope bruennichi: a resource for studies on range expansion and evolutionary adaptation.</title>
        <authorList>
            <person name="Sheffer M.M."/>
            <person name="Hoppe A."/>
            <person name="Krehenwinkel H."/>
            <person name="Uhl G."/>
            <person name="Kuss A.W."/>
            <person name="Jensen L."/>
            <person name="Jensen C."/>
            <person name="Gillespie R.G."/>
            <person name="Hoff K.J."/>
            <person name="Prost S."/>
        </authorList>
    </citation>
    <scope>NUCLEOTIDE SEQUENCE</scope>
</reference>
<keyword evidence="3" id="KW-1185">Reference proteome</keyword>
<dbReference type="Proteomes" id="UP000807504">
    <property type="component" value="Unassembled WGS sequence"/>
</dbReference>
<keyword evidence="2" id="KW-0808">Transferase</keyword>
<name>A0A8T0EMH2_ARGBR</name>
<evidence type="ECO:0000259" key="1">
    <source>
        <dbReference type="Pfam" id="PF14529"/>
    </source>
</evidence>
<dbReference type="Pfam" id="PF14529">
    <property type="entry name" value="Exo_endo_phos_2"/>
    <property type="match status" value="1"/>
</dbReference>
<dbReference type="PANTHER" id="PTHR33273:SF4">
    <property type="entry name" value="ENDONUCLEASE_EXONUCLEASE_PHOSPHATASE DOMAIN-CONTAINING PROTEIN"/>
    <property type="match status" value="1"/>
</dbReference>
<protein>
    <submittedName>
        <fullName evidence="2">Putative RNA-directed DNA polymerase like protein</fullName>
    </submittedName>
</protein>
<sequence>MYGDTNAHHTNWSCKRISSTGKTLQKFAYDKNLEIIAPSTPTRFGPNSATTIDLAITKNFSYNHEIASISDLPSDHNPVIIKFNFNITPLIINRNNVTTDWINYKKFLSTNVPFNIPKIENTETLENEIVKLTKNITLAYNNSSRPLKHHEKLYLPPNIRDLKTERNRTKKIWQRNRDPASKSQYNKAQEKFRFAVLEYNRSIYIHQNEMLNPQDNSLWRATKKLKRKRTNIPQLTDPVTKLLAHTDAEKAELIANQLEEQFNPNNLSDPSTESIVERSIAAYELKNLDTNYLKDLTSYYSFQMILRRFHRRLPESAEMAVKWYICSPDNTFIGQIPNNRLHSFSTCLAPTKLVPRSLNLGGFASASNEAFERCKKRISTHVTDELQVNHLCDETNEDADVHLHGSHTSFMTRSDQKWSTKISTGSQ</sequence>
<dbReference type="EMBL" id="JABXBU010002072">
    <property type="protein sequence ID" value="KAF8777062.1"/>
    <property type="molecule type" value="Genomic_DNA"/>
</dbReference>
<proteinExistence type="predicted"/>
<dbReference type="AlphaFoldDB" id="A0A8T0EMH2"/>
<keyword evidence="2" id="KW-0695">RNA-directed DNA polymerase</keyword>
<dbReference type="InterPro" id="IPR005135">
    <property type="entry name" value="Endo/exonuclease/phosphatase"/>
</dbReference>
<dbReference type="GO" id="GO:0003964">
    <property type="term" value="F:RNA-directed DNA polymerase activity"/>
    <property type="evidence" value="ECO:0007669"/>
    <property type="project" value="UniProtKB-KW"/>
</dbReference>
<evidence type="ECO:0000313" key="3">
    <source>
        <dbReference type="Proteomes" id="UP000807504"/>
    </source>
</evidence>
<keyword evidence="2" id="KW-0548">Nucleotidyltransferase</keyword>
<gene>
    <name evidence="2" type="ORF">HNY73_013987</name>
</gene>
<dbReference type="InterPro" id="IPR036691">
    <property type="entry name" value="Endo/exonu/phosph_ase_sf"/>
</dbReference>